<sequence length="110" mass="12254">MRLIAHSTDEETWHTTNKAQADDVVLLRRAIRMCGHDACVDPIWTVDLCAHRVAARVPQSRRQALVKNELPGQSSIRRTDSIRPPCTEYSPVREAAVKPGDAEDAGVVRL</sequence>
<comment type="caution">
    <text evidence="2">The sequence shown here is derived from an EMBL/GenBank/DDBJ whole genome shotgun (WGS) entry which is preliminary data.</text>
</comment>
<keyword evidence="3" id="KW-1185">Reference proteome</keyword>
<name>A0A9D4SQ75_RHISA</name>
<organism evidence="2 3">
    <name type="scientific">Rhipicephalus sanguineus</name>
    <name type="common">Brown dog tick</name>
    <name type="synonym">Ixodes sanguineus</name>
    <dbReference type="NCBI Taxonomy" id="34632"/>
    <lineage>
        <taxon>Eukaryota</taxon>
        <taxon>Metazoa</taxon>
        <taxon>Ecdysozoa</taxon>
        <taxon>Arthropoda</taxon>
        <taxon>Chelicerata</taxon>
        <taxon>Arachnida</taxon>
        <taxon>Acari</taxon>
        <taxon>Parasitiformes</taxon>
        <taxon>Ixodida</taxon>
        <taxon>Ixodoidea</taxon>
        <taxon>Ixodidae</taxon>
        <taxon>Rhipicephalinae</taxon>
        <taxon>Rhipicephalus</taxon>
        <taxon>Rhipicephalus</taxon>
    </lineage>
</organism>
<evidence type="ECO:0000313" key="2">
    <source>
        <dbReference type="EMBL" id="KAH7939501.1"/>
    </source>
</evidence>
<protein>
    <submittedName>
        <fullName evidence="2">Uncharacterized protein</fullName>
    </submittedName>
</protein>
<gene>
    <name evidence="2" type="ORF">HPB52_013341</name>
</gene>
<accession>A0A9D4SQ75</accession>
<dbReference type="Proteomes" id="UP000821837">
    <property type="component" value="Chromosome 8"/>
</dbReference>
<reference evidence="2" key="2">
    <citation type="submission" date="2021-09" db="EMBL/GenBank/DDBJ databases">
        <authorList>
            <person name="Jia N."/>
            <person name="Wang J."/>
            <person name="Shi W."/>
            <person name="Du L."/>
            <person name="Sun Y."/>
            <person name="Zhan W."/>
            <person name="Jiang J."/>
            <person name="Wang Q."/>
            <person name="Zhang B."/>
            <person name="Ji P."/>
            <person name="Sakyi L.B."/>
            <person name="Cui X."/>
            <person name="Yuan T."/>
            <person name="Jiang B."/>
            <person name="Yang W."/>
            <person name="Lam T.T.-Y."/>
            <person name="Chang Q."/>
            <person name="Ding S."/>
            <person name="Wang X."/>
            <person name="Zhu J."/>
            <person name="Ruan X."/>
            <person name="Zhao L."/>
            <person name="Wei J."/>
            <person name="Que T."/>
            <person name="Du C."/>
            <person name="Cheng J."/>
            <person name="Dai P."/>
            <person name="Han X."/>
            <person name="Huang E."/>
            <person name="Gao Y."/>
            <person name="Liu J."/>
            <person name="Shao H."/>
            <person name="Ye R."/>
            <person name="Li L."/>
            <person name="Wei W."/>
            <person name="Wang X."/>
            <person name="Wang C."/>
            <person name="Huo Q."/>
            <person name="Li W."/>
            <person name="Guo W."/>
            <person name="Chen H."/>
            <person name="Chen S."/>
            <person name="Zhou L."/>
            <person name="Zhou L."/>
            <person name="Ni X."/>
            <person name="Tian J."/>
            <person name="Zhou Y."/>
            <person name="Sheng Y."/>
            <person name="Liu T."/>
            <person name="Pan Y."/>
            <person name="Xia L."/>
            <person name="Li J."/>
            <person name="Zhao F."/>
            <person name="Cao W."/>
        </authorList>
    </citation>
    <scope>NUCLEOTIDE SEQUENCE</scope>
    <source>
        <strain evidence="2">Rsan-2018</strain>
        <tissue evidence="2">Larvae</tissue>
    </source>
</reference>
<dbReference type="EMBL" id="JABSTV010001254">
    <property type="protein sequence ID" value="KAH7939501.1"/>
    <property type="molecule type" value="Genomic_DNA"/>
</dbReference>
<evidence type="ECO:0000256" key="1">
    <source>
        <dbReference type="SAM" id="MobiDB-lite"/>
    </source>
</evidence>
<evidence type="ECO:0000313" key="3">
    <source>
        <dbReference type="Proteomes" id="UP000821837"/>
    </source>
</evidence>
<reference evidence="2" key="1">
    <citation type="journal article" date="2020" name="Cell">
        <title>Large-Scale Comparative Analyses of Tick Genomes Elucidate Their Genetic Diversity and Vector Capacities.</title>
        <authorList>
            <consortium name="Tick Genome and Microbiome Consortium (TIGMIC)"/>
            <person name="Jia N."/>
            <person name="Wang J."/>
            <person name="Shi W."/>
            <person name="Du L."/>
            <person name="Sun Y."/>
            <person name="Zhan W."/>
            <person name="Jiang J.F."/>
            <person name="Wang Q."/>
            <person name="Zhang B."/>
            <person name="Ji P."/>
            <person name="Bell-Sakyi L."/>
            <person name="Cui X.M."/>
            <person name="Yuan T.T."/>
            <person name="Jiang B.G."/>
            <person name="Yang W.F."/>
            <person name="Lam T.T."/>
            <person name="Chang Q.C."/>
            <person name="Ding S.J."/>
            <person name="Wang X.J."/>
            <person name="Zhu J.G."/>
            <person name="Ruan X.D."/>
            <person name="Zhao L."/>
            <person name="Wei J.T."/>
            <person name="Ye R.Z."/>
            <person name="Que T.C."/>
            <person name="Du C.H."/>
            <person name="Zhou Y.H."/>
            <person name="Cheng J.X."/>
            <person name="Dai P.F."/>
            <person name="Guo W.B."/>
            <person name="Han X.H."/>
            <person name="Huang E.J."/>
            <person name="Li L.F."/>
            <person name="Wei W."/>
            <person name="Gao Y.C."/>
            <person name="Liu J.Z."/>
            <person name="Shao H.Z."/>
            <person name="Wang X."/>
            <person name="Wang C.C."/>
            <person name="Yang T.C."/>
            <person name="Huo Q.B."/>
            <person name="Li W."/>
            <person name="Chen H.Y."/>
            <person name="Chen S.E."/>
            <person name="Zhou L.G."/>
            <person name="Ni X.B."/>
            <person name="Tian J.H."/>
            <person name="Sheng Y."/>
            <person name="Liu T."/>
            <person name="Pan Y.S."/>
            <person name="Xia L.Y."/>
            <person name="Li J."/>
            <person name="Zhao F."/>
            <person name="Cao W.C."/>
        </authorList>
    </citation>
    <scope>NUCLEOTIDE SEQUENCE</scope>
    <source>
        <strain evidence="2">Rsan-2018</strain>
    </source>
</reference>
<proteinExistence type="predicted"/>
<feature type="region of interest" description="Disordered" evidence="1">
    <location>
        <begin position="69"/>
        <end position="110"/>
    </location>
</feature>
<dbReference type="AlphaFoldDB" id="A0A9D4SQ75"/>